<dbReference type="EMBL" id="CAWYQH010000163">
    <property type="protein sequence ID" value="CAK8697420.1"/>
    <property type="molecule type" value="Genomic_DNA"/>
</dbReference>
<evidence type="ECO:0000256" key="1">
    <source>
        <dbReference type="SAM" id="MobiDB-lite"/>
    </source>
</evidence>
<dbReference type="Proteomes" id="UP001642483">
    <property type="component" value="Unassembled WGS sequence"/>
</dbReference>
<organism evidence="2 3">
    <name type="scientific">Clavelina lepadiformis</name>
    <name type="common">Light-bulb sea squirt</name>
    <name type="synonym">Ascidia lepadiformis</name>
    <dbReference type="NCBI Taxonomy" id="159417"/>
    <lineage>
        <taxon>Eukaryota</taxon>
        <taxon>Metazoa</taxon>
        <taxon>Chordata</taxon>
        <taxon>Tunicata</taxon>
        <taxon>Ascidiacea</taxon>
        <taxon>Aplousobranchia</taxon>
        <taxon>Clavelinidae</taxon>
        <taxon>Clavelina</taxon>
    </lineage>
</organism>
<reference evidence="2 3" key="1">
    <citation type="submission" date="2024-02" db="EMBL/GenBank/DDBJ databases">
        <authorList>
            <person name="Daric V."/>
            <person name="Darras S."/>
        </authorList>
    </citation>
    <scope>NUCLEOTIDE SEQUENCE [LARGE SCALE GENOMIC DNA]</scope>
</reference>
<proteinExistence type="predicted"/>
<evidence type="ECO:0000313" key="2">
    <source>
        <dbReference type="EMBL" id="CAK8697420.1"/>
    </source>
</evidence>
<gene>
    <name evidence="2" type="ORF">CVLEPA_LOCUS30650</name>
</gene>
<feature type="region of interest" description="Disordered" evidence="1">
    <location>
        <begin position="50"/>
        <end position="90"/>
    </location>
</feature>
<comment type="caution">
    <text evidence="2">The sequence shown here is derived from an EMBL/GenBank/DDBJ whole genome shotgun (WGS) entry which is preliminary data.</text>
</comment>
<keyword evidence="3" id="KW-1185">Reference proteome</keyword>
<sequence>MNSYEPNLSIQEQVVSSYLTNAISEPIKKICIDQTIGDYNIHSKRKSKGCEKKLSTGQIDDMTRRLSRPSQPRPVHSANMKSLSQRPTKENQLRLIERLTTSHSKQAANNRRLQVAENERFGVVCSFAWSGCGRLKC</sequence>
<evidence type="ECO:0000313" key="3">
    <source>
        <dbReference type="Proteomes" id="UP001642483"/>
    </source>
</evidence>
<name>A0ABP0H0V7_CLALP</name>
<accession>A0ABP0H0V7</accession>
<protein>
    <submittedName>
        <fullName evidence="2">Uncharacterized protein</fullName>
    </submittedName>
</protein>